<dbReference type="Pfam" id="PF18277">
    <property type="entry name" value="AbrB_C"/>
    <property type="match status" value="1"/>
</dbReference>
<keyword evidence="4" id="KW-1185">Reference proteome</keyword>
<gene>
    <name evidence="3" type="ORF">JCM21714_1428</name>
</gene>
<dbReference type="InterPro" id="IPR007159">
    <property type="entry name" value="SpoVT-AbrB_dom"/>
</dbReference>
<evidence type="ECO:0000313" key="3">
    <source>
        <dbReference type="EMBL" id="GAE92429.1"/>
    </source>
</evidence>
<dbReference type="NCBIfam" id="TIGR01439">
    <property type="entry name" value="lp_hng_hel_AbrB"/>
    <property type="match status" value="1"/>
</dbReference>
<dbReference type="PANTHER" id="PTHR36432">
    <property type="match status" value="1"/>
</dbReference>
<name>W4VI64_9BACI</name>
<sequence length="90" mass="9973">MKSTGIVRKLDNLGRIVIPKEVRRSLGLDEKDPVEIFVNGEQIILQKYSSPNECMITGEVRDDNLVLANGQIVLSPEGAKQLVDAINKKL</sequence>
<feature type="domain" description="SpoVT-AbrB" evidence="2">
    <location>
        <begin position="5"/>
        <end position="50"/>
    </location>
</feature>
<dbReference type="STRING" id="1298598.JCM21714_1428"/>
<dbReference type="SUPFAM" id="SSF89447">
    <property type="entry name" value="AbrB/MazE/MraZ-like"/>
    <property type="match status" value="1"/>
</dbReference>
<dbReference type="SMART" id="SM00966">
    <property type="entry name" value="SpoVT_AbrB"/>
    <property type="match status" value="1"/>
</dbReference>
<dbReference type="RefSeq" id="WP_035722425.1">
    <property type="nucleotide sequence ID" value="NZ_BAVS01000005.1"/>
</dbReference>
<dbReference type="AlphaFoldDB" id="W4VI64"/>
<comment type="caution">
    <text evidence="3">The sequence shown here is derived from an EMBL/GenBank/DDBJ whole genome shotgun (WGS) entry which is preliminary data.</text>
</comment>
<dbReference type="GO" id="GO:0003677">
    <property type="term" value="F:DNA binding"/>
    <property type="evidence" value="ECO:0007669"/>
    <property type="project" value="UniProtKB-UniRule"/>
</dbReference>
<accession>W4VI64</accession>
<reference evidence="3 4" key="1">
    <citation type="journal article" date="2014" name="Genome Announc.">
        <title>Draft Genome Sequence of the Boron-Tolerant and Moderately Halotolerant Bacterium Gracilibacillus boraciitolerans JCM 21714T.</title>
        <authorList>
            <person name="Ahmed I."/>
            <person name="Oshima K."/>
            <person name="Suda W."/>
            <person name="Kitamura K."/>
            <person name="Iida T."/>
            <person name="Ohmori Y."/>
            <person name="Fujiwara T."/>
            <person name="Hattori M."/>
            <person name="Ohkuma M."/>
        </authorList>
    </citation>
    <scope>NUCLEOTIDE SEQUENCE [LARGE SCALE GENOMIC DNA]</scope>
    <source>
        <strain evidence="3 4">JCM 21714</strain>
    </source>
</reference>
<protein>
    <submittedName>
        <fullName evidence="3">Transition state regulatory protein AbrB</fullName>
    </submittedName>
</protein>
<dbReference type="Pfam" id="PF04014">
    <property type="entry name" value="MazE_antitoxin"/>
    <property type="match status" value="1"/>
</dbReference>
<dbReference type="PROSITE" id="PS51740">
    <property type="entry name" value="SPOVT_ABRB"/>
    <property type="match status" value="1"/>
</dbReference>
<dbReference type="InterPro" id="IPR052731">
    <property type="entry name" value="B_subtilis_Trans_State_Reg"/>
</dbReference>
<dbReference type="OrthoDB" id="9782993at2"/>
<dbReference type="InterPro" id="IPR037914">
    <property type="entry name" value="SpoVT-AbrB_sf"/>
</dbReference>
<evidence type="ECO:0000259" key="2">
    <source>
        <dbReference type="PROSITE" id="PS51740"/>
    </source>
</evidence>
<dbReference type="Gene3D" id="2.10.260.10">
    <property type="match status" value="1"/>
</dbReference>
<dbReference type="PANTHER" id="PTHR36432:SF4">
    <property type="entry name" value="TRANSITION STATE REGULATOR ABH-RELATED"/>
    <property type="match status" value="1"/>
</dbReference>
<dbReference type="InterPro" id="IPR040678">
    <property type="entry name" value="AbrB_C"/>
</dbReference>
<evidence type="ECO:0000256" key="1">
    <source>
        <dbReference type="PROSITE-ProRule" id="PRU01076"/>
    </source>
</evidence>
<keyword evidence="1" id="KW-0238">DNA-binding</keyword>
<dbReference type="Proteomes" id="UP000019102">
    <property type="component" value="Unassembled WGS sequence"/>
</dbReference>
<evidence type="ECO:0000313" key="4">
    <source>
        <dbReference type="Proteomes" id="UP000019102"/>
    </source>
</evidence>
<dbReference type="eggNOG" id="COG2002">
    <property type="taxonomic scope" value="Bacteria"/>
</dbReference>
<dbReference type="EMBL" id="BAVS01000005">
    <property type="protein sequence ID" value="GAE92429.1"/>
    <property type="molecule type" value="Genomic_DNA"/>
</dbReference>
<organism evidence="3 4">
    <name type="scientific">Gracilibacillus boraciitolerans JCM 21714</name>
    <dbReference type="NCBI Taxonomy" id="1298598"/>
    <lineage>
        <taxon>Bacteria</taxon>
        <taxon>Bacillati</taxon>
        <taxon>Bacillota</taxon>
        <taxon>Bacilli</taxon>
        <taxon>Bacillales</taxon>
        <taxon>Bacillaceae</taxon>
        <taxon>Gracilibacillus</taxon>
    </lineage>
</organism>
<proteinExistence type="predicted"/>